<proteinExistence type="inferred from homology"/>
<evidence type="ECO:0000256" key="3">
    <source>
        <dbReference type="ARBA" id="ARBA00009667"/>
    </source>
</evidence>
<keyword evidence="12" id="KW-0963">Cytoplasm</keyword>
<evidence type="ECO:0000256" key="10">
    <source>
        <dbReference type="ARBA" id="ARBA00031376"/>
    </source>
</evidence>
<evidence type="ECO:0000256" key="4">
    <source>
        <dbReference type="ARBA" id="ARBA00012550"/>
    </source>
</evidence>
<comment type="catalytic activity">
    <reaction evidence="1 12">
        <text>1-(5-phospho-beta-D-ribosyl)-5-[(5-phospho-beta-D-ribosylamino)methylideneamino]imidazole-4-carboxamide = 5-[(5-phospho-1-deoxy-D-ribulos-1-ylimino)methylamino]-1-(5-phospho-beta-D-ribosyl)imidazole-4-carboxamide</text>
        <dbReference type="Rhea" id="RHEA:15469"/>
        <dbReference type="ChEBI" id="CHEBI:58435"/>
        <dbReference type="ChEBI" id="CHEBI:58525"/>
        <dbReference type="EC" id="5.3.1.16"/>
    </reaction>
</comment>
<evidence type="ECO:0000256" key="11">
    <source>
        <dbReference type="RuleBase" id="RU003657"/>
    </source>
</evidence>
<accession>A0AAF0DQD5</accession>
<gene>
    <name evidence="13" type="primary">HIS6</name>
    <name evidence="13" type="ORF">MBRA1_000092</name>
</gene>
<dbReference type="GO" id="GO:0003949">
    <property type="term" value="F:1-(5-phosphoribosyl)-5-[(5-phosphoribosylamino)methylideneamino]imidazole-4-carboxamide isomerase activity"/>
    <property type="evidence" value="ECO:0007669"/>
    <property type="project" value="UniProtKB-EC"/>
</dbReference>
<dbReference type="CDD" id="cd04723">
    <property type="entry name" value="HisA_HisF"/>
    <property type="match status" value="1"/>
</dbReference>
<dbReference type="EMBL" id="CP119951">
    <property type="protein sequence ID" value="WFC93472.1"/>
    <property type="molecule type" value="Genomic_DNA"/>
</dbReference>
<evidence type="ECO:0000256" key="7">
    <source>
        <dbReference type="ARBA" id="ARBA00023102"/>
    </source>
</evidence>
<dbReference type="EC" id="5.3.1.16" evidence="4 12"/>
<evidence type="ECO:0000256" key="9">
    <source>
        <dbReference type="ARBA" id="ARBA00030547"/>
    </source>
</evidence>
<dbReference type="NCBIfam" id="TIGR02129">
    <property type="entry name" value="hisA_euk"/>
    <property type="match status" value="1"/>
</dbReference>
<dbReference type="AlphaFoldDB" id="A0AAF0DQD5"/>
<dbReference type="InterPro" id="IPR011858">
    <property type="entry name" value="His6/HISN3"/>
</dbReference>
<dbReference type="GO" id="GO:0000162">
    <property type="term" value="P:L-tryptophan biosynthetic process"/>
    <property type="evidence" value="ECO:0007669"/>
    <property type="project" value="TreeGrafter"/>
</dbReference>
<dbReference type="Gene3D" id="3.20.20.70">
    <property type="entry name" value="Aldolase class I"/>
    <property type="match status" value="1"/>
</dbReference>
<comment type="pathway">
    <text evidence="2 12">Amino-acid biosynthesis; L-histidine biosynthesis; L-histidine from 5-phospho-alpha-D-ribose 1-diphosphate: step 4/9.</text>
</comment>
<name>A0AAF0DQD5_9BASI</name>
<comment type="similarity">
    <text evidence="3 11">Belongs to the HisA/HisF family.</text>
</comment>
<dbReference type="InterPro" id="IPR044524">
    <property type="entry name" value="Isoase_HisA-like"/>
</dbReference>
<dbReference type="InterPro" id="IPR006062">
    <property type="entry name" value="His_biosynth"/>
</dbReference>
<protein>
    <recommendedName>
        <fullName evidence="5 12">1-(5-phosphoribosyl)-5-[(5-phosphoribosylamino)methylideneamino] imidazole-4-carboxamide isomerase</fullName>
        <ecNumber evidence="4 12">5.3.1.16</ecNumber>
    </recommendedName>
    <alternativeName>
        <fullName evidence="10 12">5-proFAR isomerase</fullName>
    </alternativeName>
    <alternativeName>
        <fullName evidence="9 12">Phosphoribosylformimino-5-aminoimidazole carboxamide ribotide isomerase</fullName>
    </alternativeName>
</protein>
<evidence type="ECO:0000256" key="1">
    <source>
        <dbReference type="ARBA" id="ARBA00000901"/>
    </source>
</evidence>
<dbReference type="Proteomes" id="UP001216638">
    <property type="component" value="Chromosome 1"/>
</dbReference>
<evidence type="ECO:0000256" key="8">
    <source>
        <dbReference type="ARBA" id="ARBA00023235"/>
    </source>
</evidence>
<dbReference type="InterPro" id="IPR011060">
    <property type="entry name" value="RibuloseP-bd_barrel"/>
</dbReference>
<keyword evidence="8 12" id="KW-0413">Isomerase</keyword>
<organism evidence="13 14">
    <name type="scientific">Malassezia brasiliensis</name>
    <dbReference type="NCBI Taxonomy" id="1821822"/>
    <lineage>
        <taxon>Eukaryota</taxon>
        <taxon>Fungi</taxon>
        <taxon>Dikarya</taxon>
        <taxon>Basidiomycota</taxon>
        <taxon>Ustilaginomycotina</taxon>
        <taxon>Malasseziomycetes</taxon>
        <taxon>Malasseziales</taxon>
        <taxon>Malasseziaceae</taxon>
        <taxon>Malassezia</taxon>
    </lineage>
</organism>
<keyword evidence="6 11" id="KW-0028">Amino-acid biosynthesis</keyword>
<dbReference type="GO" id="GO:0000105">
    <property type="term" value="P:L-histidine biosynthetic process"/>
    <property type="evidence" value="ECO:0007669"/>
    <property type="project" value="UniProtKB-KW"/>
</dbReference>
<dbReference type="InterPro" id="IPR013785">
    <property type="entry name" value="Aldolase_TIM"/>
</dbReference>
<evidence type="ECO:0000256" key="5">
    <source>
        <dbReference type="ARBA" id="ARBA00018464"/>
    </source>
</evidence>
<keyword evidence="7 11" id="KW-0368">Histidine biosynthesis</keyword>
<dbReference type="Pfam" id="PF00977">
    <property type="entry name" value="His_biosynth"/>
    <property type="match status" value="1"/>
</dbReference>
<sequence length="275" mass="30375">MGSRSQFRPCIDLHGGEVKQIVGGTLQQDESTLRTNFVAKHPPAYYAKLYADHALRGGHVIKLGPGNDAAAEEALAAWPNGMHVGGGITGENARSWIERGAEKVIVTSYLFPACRFSLERLLELEAAVGKERLVVDISCRRRGDEWVVAMNRWQDLTDMVLSQETLDLVSAHCRHVHAIYLHSELLIHAADVEGLCQGIDEQLVTRLSEWVSIPTTYAGGARRTYARRLIFADIEDLELVNRLSRGKVDLTFGSALDIFGGRGVTLDALVAWNRS</sequence>
<evidence type="ECO:0000256" key="6">
    <source>
        <dbReference type="ARBA" id="ARBA00022605"/>
    </source>
</evidence>
<evidence type="ECO:0000256" key="2">
    <source>
        <dbReference type="ARBA" id="ARBA00005133"/>
    </source>
</evidence>
<evidence type="ECO:0000256" key="12">
    <source>
        <dbReference type="RuleBase" id="RU364022"/>
    </source>
</evidence>
<keyword evidence="14" id="KW-1185">Reference proteome</keyword>
<dbReference type="PANTHER" id="PTHR43090">
    <property type="entry name" value="1-(5-PHOSPHORIBOSYL)-5-[(5-PHOSPHORIBOSYLAMINO)METHYLIDENEAMINO] IMIDAZOLE-4-CARBOXAMIDE ISOMERASE"/>
    <property type="match status" value="1"/>
</dbReference>
<comment type="subcellular location">
    <subcellularLocation>
        <location evidence="12">Cytoplasm</location>
    </subcellularLocation>
</comment>
<evidence type="ECO:0000313" key="13">
    <source>
        <dbReference type="EMBL" id="WFC93472.1"/>
    </source>
</evidence>
<dbReference type="GO" id="GO:0005737">
    <property type="term" value="C:cytoplasm"/>
    <property type="evidence" value="ECO:0007669"/>
    <property type="project" value="UniProtKB-SubCell"/>
</dbReference>
<evidence type="ECO:0000313" key="14">
    <source>
        <dbReference type="Proteomes" id="UP001216638"/>
    </source>
</evidence>
<dbReference type="SUPFAM" id="SSF51366">
    <property type="entry name" value="Ribulose-phoshate binding barrel"/>
    <property type="match status" value="1"/>
</dbReference>
<dbReference type="PANTHER" id="PTHR43090:SF2">
    <property type="entry name" value="1-(5-PHOSPHORIBOSYL)-5-[(5-PHOSPHORIBOSYLAMINO)METHYLIDENEAMINO] IMIDAZOLE-4-CARBOXAMIDE ISOMERASE"/>
    <property type="match status" value="1"/>
</dbReference>
<reference evidence="13" key="1">
    <citation type="submission" date="2023-03" db="EMBL/GenBank/DDBJ databases">
        <title>Mating type loci evolution in Malassezia.</title>
        <authorList>
            <person name="Coelho M.A."/>
        </authorList>
    </citation>
    <scope>NUCLEOTIDE SEQUENCE</scope>
    <source>
        <strain evidence="13">CBS 14135</strain>
    </source>
</reference>